<organism evidence="1 2">
    <name type="scientific">Clostridium gallinarum</name>
    <dbReference type="NCBI Taxonomy" id="2762246"/>
    <lineage>
        <taxon>Bacteria</taxon>
        <taxon>Bacillati</taxon>
        <taxon>Bacillota</taxon>
        <taxon>Clostridia</taxon>
        <taxon>Eubacteriales</taxon>
        <taxon>Clostridiaceae</taxon>
        <taxon>Clostridium</taxon>
    </lineage>
</organism>
<sequence length="118" mass="13699">MAYRHLIKDQYTDINNLTTLLNSLVNSYRLLIGGAYELNNISEAKKSDVKEAVKRADDVGEVIDEIIKALDECNTSYVKYCKIKKSFIDEKSIKDNIWTEINHELNFNNSSDRDYEEE</sequence>
<protein>
    <submittedName>
        <fullName evidence="1">Uncharacterized protein</fullName>
    </submittedName>
</protein>
<evidence type="ECO:0000313" key="2">
    <source>
        <dbReference type="Proteomes" id="UP000640335"/>
    </source>
</evidence>
<dbReference type="Proteomes" id="UP000640335">
    <property type="component" value="Unassembled WGS sequence"/>
</dbReference>
<evidence type="ECO:0000313" key="1">
    <source>
        <dbReference type="EMBL" id="MBD7916270.1"/>
    </source>
</evidence>
<gene>
    <name evidence="1" type="ORF">H9660_14075</name>
</gene>
<accession>A0ABR8Q782</accession>
<reference evidence="1 2" key="1">
    <citation type="submission" date="2020-08" db="EMBL/GenBank/DDBJ databases">
        <title>A Genomic Blueprint of the Chicken Gut Microbiome.</title>
        <authorList>
            <person name="Gilroy R."/>
            <person name="Ravi A."/>
            <person name="Getino M."/>
            <person name="Pursley I."/>
            <person name="Horton D.L."/>
            <person name="Alikhan N.-F."/>
            <person name="Baker D."/>
            <person name="Gharbi K."/>
            <person name="Hall N."/>
            <person name="Watson M."/>
            <person name="Adriaenssens E.M."/>
            <person name="Foster-Nyarko E."/>
            <person name="Jarju S."/>
            <person name="Secka A."/>
            <person name="Antonio M."/>
            <person name="Oren A."/>
            <person name="Chaudhuri R."/>
            <person name="La Ragione R.M."/>
            <person name="Hildebrand F."/>
            <person name="Pallen M.J."/>
        </authorList>
    </citation>
    <scope>NUCLEOTIDE SEQUENCE [LARGE SCALE GENOMIC DNA]</scope>
    <source>
        <strain evidence="1 2">Sa3CUN1</strain>
    </source>
</reference>
<dbReference type="EMBL" id="JACSQZ010000070">
    <property type="protein sequence ID" value="MBD7916270.1"/>
    <property type="molecule type" value="Genomic_DNA"/>
</dbReference>
<dbReference type="RefSeq" id="WP_191751014.1">
    <property type="nucleotide sequence ID" value="NZ_JACSQZ010000070.1"/>
</dbReference>
<proteinExistence type="predicted"/>
<keyword evidence="2" id="KW-1185">Reference proteome</keyword>
<name>A0ABR8Q782_9CLOT</name>
<comment type="caution">
    <text evidence="1">The sequence shown here is derived from an EMBL/GenBank/DDBJ whole genome shotgun (WGS) entry which is preliminary data.</text>
</comment>